<evidence type="ECO:0000256" key="1">
    <source>
        <dbReference type="ARBA" id="ARBA00007637"/>
    </source>
</evidence>
<accession>A0A1H7W263</accession>
<name>A0A1H7W263_9BURK</name>
<reference evidence="6" key="1">
    <citation type="submission" date="2016-10" db="EMBL/GenBank/DDBJ databases">
        <authorList>
            <person name="Varghese N."/>
            <person name="Submissions S."/>
        </authorList>
    </citation>
    <scope>NUCLEOTIDE SEQUENCE [LARGE SCALE GENOMIC DNA]</scope>
    <source>
        <strain evidence="6">LMG 26416</strain>
    </source>
</reference>
<dbReference type="InterPro" id="IPR036291">
    <property type="entry name" value="NAD(P)-bd_dom_sf"/>
</dbReference>
<evidence type="ECO:0000313" key="5">
    <source>
        <dbReference type="EMBL" id="SEM15573.1"/>
    </source>
</evidence>
<gene>
    <name evidence="5" type="ORF">SAMN05192542_1303</name>
</gene>
<dbReference type="AlphaFoldDB" id="A0A1H7W263"/>
<dbReference type="STRING" id="416943.SAMN05445871_0474"/>
<evidence type="ECO:0000256" key="3">
    <source>
        <dbReference type="ARBA" id="ARBA00023027"/>
    </source>
</evidence>
<dbReference type="EMBL" id="FOAJ01000030">
    <property type="protein sequence ID" value="SEM15573.1"/>
    <property type="molecule type" value="Genomic_DNA"/>
</dbReference>
<dbReference type="Pfam" id="PF01370">
    <property type="entry name" value="Epimerase"/>
    <property type="match status" value="1"/>
</dbReference>
<dbReference type="PANTHER" id="PTHR43103:SF5">
    <property type="entry name" value="4-EPIMERASE, PUTATIVE (AFU_ORTHOLOGUE AFUA_7G00360)-RELATED"/>
    <property type="match status" value="1"/>
</dbReference>
<feature type="domain" description="NAD-dependent epimerase/dehydratase" evidence="4">
    <location>
        <begin position="12"/>
        <end position="172"/>
    </location>
</feature>
<dbReference type="GO" id="GO:0016491">
    <property type="term" value="F:oxidoreductase activity"/>
    <property type="evidence" value="ECO:0007669"/>
    <property type="project" value="UniProtKB-KW"/>
</dbReference>
<dbReference type="PANTHER" id="PTHR43103">
    <property type="entry name" value="NUCLEOSIDE-DIPHOSPHATE-SUGAR EPIMERASE"/>
    <property type="match status" value="1"/>
</dbReference>
<dbReference type="Proteomes" id="UP000199120">
    <property type="component" value="Unassembled WGS sequence"/>
</dbReference>
<keyword evidence="3" id="KW-0520">NAD</keyword>
<dbReference type="OrthoDB" id="8770295at2"/>
<dbReference type="InterPro" id="IPR001509">
    <property type="entry name" value="Epimerase_deHydtase"/>
</dbReference>
<keyword evidence="2" id="KW-0560">Oxidoreductase</keyword>
<keyword evidence="6" id="KW-1185">Reference proteome</keyword>
<evidence type="ECO:0000259" key="4">
    <source>
        <dbReference type="Pfam" id="PF01370"/>
    </source>
</evidence>
<organism evidence="5 6">
    <name type="scientific">Paraburkholderia caballeronis</name>
    <dbReference type="NCBI Taxonomy" id="416943"/>
    <lineage>
        <taxon>Bacteria</taxon>
        <taxon>Pseudomonadati</taxon>
        <taxon>Pseudomonadota</taxon>
        <taxon>Betaproteobacteria</taxon>
        <taxon>Burkholderiales</taxon>
        <taxon>Burkholderiaceae</taxon>
        <taxon>Paraburkholderia</taxon>
    </lineage>
</organism>
<comment type="similarity">
    <text evidence="1">Belongs to the NAD(P)-dependent epimerase/dehydratase family.</text>
</comment>
<proteinExistence type="inferred from homology"/>
<dbReference type="RefSeq" id="WP_090541907.1">
    <property type="nucleotide sequence ID" value="NZ_FNSR01000001.1"/>
</dbReference>
<dbReference type="SUPFAM" id="SSF51735">
    <property type="entry name" value="NAD(P)-binding Rossmann-fold domains"/>
    <property type="match status" value="1"/>
</dbReference>
<dbReference type="Gene3D" id="3.40.50.720">
    <property type="entry name" value="NAD(P)-binding Rossmann-like Domain"/>
    <property type="match status" value="1"/>
</dbReference>
<evidence type="ECO:0000313" key="6">
    <source>
        <dbReference type="Proteomes" id="UP000199120"/>
    </source>
</evidence>
<sequence>MDKGNKPFRRLLLTGAAGNLGRILRVALRDWADVVRLTDIAPMAEAGPNEEVIQADLADREAVLKLAEGVDAIVHMGGISVEAPFDDLLQANFLGTYNLYSAAQKQGVRRVLYASSNHAIGYYRTTEVIDANDPVRPDSMYGISKCFGESLSRYYFDRFGIESVCMRIGSAYEAPQNPRMLVTYLSFADLIELVRCSLFATRVDHTIVFGVSDNPSKWWDNTEAAHLGFVAKDSSRPFADRFPPEGPIDTSDVTRLHHGGPYVLLGPMEPQS</sequence>
<protein>
    <submittedName>
        <fullName evidence="5">Uronate dehydrogenase</fullName>
    </submittedName>
</protein>
<evidence type="ECO:0000256" key="2">
    <source>
        <dbReference type="ARBA" id="ARBA00023002"/>
    </source>
</evidence>